<reference evidence="2" key="2">
    <citation type="submission" date="2015-07" db="EMBL/GenBank/DDBJ databases">
        <title>Plasmids, circular viruses and viroids from rat gut.</title>
        <authorList>
            <person name="Jorgensen T.J."/>
            <person name="Hansen M.A."/>
            <person name="Xu Z."/>
            <person name="Tabak M.A."/>
            <person name="Sorensen S.J."/>
            <person name="Hansen L.H."/>
        </authorList>
    </citation>
    <scope>NUCLEOTIDE SEQUENCE</scope>
    <source>
        <plasmid evidence="2">pRGRH0417</plasmid>
    </source>
</reference>
<evidence type="ECO:0000256" key="1">
    <source>
        <dbReference type="SAM" id="MobiDB-lite"/>
    </source>
</evidence>
<accession>A0A0H5QG09</accession>
<dbReference type="EMBL" id="LN853063">
    <property type="protein sequence ID" value="CRY94962.1"/>
    <property type="molecule type" value="Genomic_DNA"/>
</dbReference>
<keyword evidence="2" id="KW-0614">Plasmid</keyword>
<reference evidence="2" key="1">
    <citation type="submission" date="2015-06" db="EMBL/GenBank/DDBJ databases">
        <authorList>
            <person name="Joergensen T."/>
        </authorList>
    </citation>
    <scope>NUCLEOTIDE SEQUENCE</scope>
    <source>
        <plasmid evidence="2">pRGRH0417</plasmid>
    </source>
</reference>
<organism evidence="2">
    <name type="scientific">uncultured prokaryote</name>
    <dbReference type="NCBI Taxonomy" id="198431"/>
    <lineage>
        <taxon>unclassified sequences</taxon>
        <taxon>environmental samples</taxon>
    </lineage>
</organism>
<geneLocation type="plasmid" evidence="2">
    <name>pRGRH0417</name>
</geneLocation>
<dbReference type="AlphaFoldDB" id="A0A0H5QG09"/>
<proteinExistence type="predicted"/>
<sequence length="248" mass="26568">MSNPTTPLRGMAGLAFVRRPSVGPSLRFGAPPTGSRGFAARASPACLRPHIGSDASTGAAPHDDHPARRTGPPVPDHHRGPAPRFGARWAGPVRCPVAVARRPRWERRAARGHRHHPCYQGAGERLTPLPFPSNPPPWSGDQGGYPFALCSAKSASGIGGQVAADTGEGSAHPAYASALIRACRAGLPPPLFKRQKRGDRTPHNRYSFFVQCWFVNHLRWCTNQHRDRADEAVGAAQDENRGGKGSNG</sequence>
<name>A0A0H5QG09_9ZZZZ</name>
<feature type="region of interest" description="Disordered" evidence="1">
    <location>
        <begin position="48"/>
        <end position="85"/>
    </location>
</feature>
<protein>
    <submittedName>
        <fullName evidence="2">Uncharacterized protein</fullName>
    </submittedName>
</protein>
<evidence type="ECO:0000313" key="2">
    <source>
        <dbReference type="EMBL" id="CRY94962.1"/>
    </source>
</evidence>